<comment type="caution">
    <text evidence="1">The sequence shown here is derived from an EMBL/GenBank/DDBJ whole genome shotgun (WGS) entry which is preliminary data.</text>
</comment>
<name>A0ABU0DG10_9HYPH</name>
<reference evidence="1 2" key="1">
    <citation type="submission" date="2023-07" db="EMBL/GenBank/DDBJ databases">
        <title>Genomic Encyclopedia of Type Strains, Phase IV (KMG-IV): sequencing the most valuable type-strain genomes for metagenomic binning, comparative biology and taxonomic classification.</title>
        <authorList>
            <person name="Goeker M."/>
        </authorList>
    </citation>
    <scope>NUCLEOTIDE SEQUENCE [LARGE SCALE GENOMIC DNA]</scope>
    <source>
        <strain evidence="1 2">DSM 1277</strain>
    </source>
</reference>
<dbReference type="RefSeq" id="WP_307059546.1">
    <property type="nucleotide sequence ID" value="NZ_JAUSUH010000003.1"/>
</dbReference>
<proteinExistence type="predicted"/>
<evidence type="ECO:0000313" key="1">
    <source>
        <dbReference type="EMBL" id="MDQ0347337.1"/>
    </source>
</evidence>
<protein>
    <submittedName>
        <fullName evidence="1">Uncharacterized protein</fullName>
    </submittedName>
</protein>
<dbReference type="EMBL" id="JAUSUH010000003">
    <property type="protein sequence ID" value="MDQ0347337.1"/>
    <property type="molecule type" value="Genomic_DNA"/>
</dbReference>
<sequence length="102" mass="9775">MVDKGTGFTPGVLGTSLVSGDKVSVLGQGKAVVDFGSDRTLTVASSTTEIVNVPGCGFGLTNSGTVNPALAIAGTLAVGAGLSAAISAADNTNGTIIIPVSP</sequence>
<organism evidence="1 2">
    <name type="scientific">Ancylobacter vacuolatus</name>
    <dbReference type="NCBI Taxonomy" id="223389"/>
    <lineage>
        <taxon>Bacteria</taxon>
        <taxon>Pseudomonadati</taxon>
        <taxon>Pseudomonadota</taxon>
        <taxon>Alphaproteobacteria</taxon>
        <taxon>Hyphomicrobiales</taxon>
        <taxon>Xanthobacteraceae</taxon>
        <taxon>Ancylobacter</taxon>
    </lineage>
</organism>
<dbReference type="Proteomes" id="UP001238467">
    <property type="component" value="Unassembled WGS sequence"/>
</dbReference>
<gene>
    <name evidence="1" type="ORF">J2S76_001761</name>
</gene>
<accession>A0ABU0DG10</accession>
<evidence type="ECO:0000313" key="2">
    <source>
        <dbReference type="Proteomes" id="UP001238467"/>
    </source>
</evidence>
<keyword evidence="2" id="KW-1185">Reference proteome</keyword>